<sequence>MDKKTYLLFKNFMTACMEEDGVHGREHIYRVLYNGLEIAKTEENVDYDVLITACLLHDIGRKEENENPNLPHALAGGDKAYDFLIKHGFEKDYAEKVKHCIQNHSKKRGDIELSLEAKILFDADKIDLTGAIGLARTLMYQGAFSEPIYIRHPDGTISDGERDTEPSFLQEYKCKLEKIPSCLYTRKAREIAAKRQKIVAAFYKNLYQEVSVTADRKDLYRN</sequence>
<dbReference type="PROSITE" id="PS51831">
    <property type="entry name" value="HD"/>
    <property type="match status" value="1"/>
</dbReference>
<dbReference type="AlphaFoldDB" id="A0A9D2R7Y0"/>
<dbReference type="PANTHER" id="PTHR33594">
    <property type="entry name" value="SUPERFAMILY HYDROLASE, PUTATIVE (AFU_ORTHOLOGUE AFUA_1G03035)-RELATED"/>
    <property type="match status" value="1"/>
</dbReference>
<protein>
    <submittedName>
        <fullName evidence="2">HD domain-containing protein</fullName>
    </submittedName>
</protein>
<dbReference type="EMBL" id="DWUX01000062">
    <property type="protein sequence ID" value="HJD39014.1"/>
    <property type="molecule type" value="Genomic_DNA"/>
</dbReference>
<evidence type="ECO:0000259" key="1">
    <source>
        <dbReference type="PROSITE" id="PS51831"/>
    </source>
</evidence>
<dbReference type="InterPro" id="IPR003607">
    <property type="entry name" value="HD/PDEase_dom"/>
</dbReference>
<comment type="caution">
    <text evidence="2">The sequence shown here is derived from an EMBL/GenBank/DDBJ whole genome shotgun (WGS) entry which is preliminary data.</text>
</comment>
<dbReference type="SUPFAM" id="SSF109604">
    <property type="entry name" value="HD-domain/PDEase-like"/>
    <property type="match status" value="1"/>
</dbReference>
<reference evidence="2" key="1">
    <citation type="journal article" date="2021" name="PeerJ">
        <title>Extensive microbial diversity within the chicken gut microbiome revealed by metagenomics and culture.</title>
        <authorList>
            <person name="Gilroy R."/>
            <person name="Ravi A."/>
            <person name="Getino M."/>
            <person name="Pursley I."/>
            <person name="Horton D.L."/>
            <person name="Alikhan N.F."/>
            <person name="Baker D."/>
            <person name="Gharbi K."/>
            <person name="Hall N."/>
            <person name="Watson M."/>
            <person name="Adriaenssens E.M."/>
            <person name="Foster-Nyarko E."/>
            <person name="Jarju S."/>
            <person name="Secka A."/>
            <person name="Antonio M."/>
            <person name="Oren A."/>
            <person name="Chaudhuri R.R."/>
            <person name="La Ragione R."/>
            <person name="Hildebrand F."/>
            <person name="Pallen M.J."/>
        </authorList>
    </citation>
    <scope>NUCLEOTIDE SEQUENCE</scope>
    <source>
        <strain evidence="2">ChiW19-6364</strain>
    </source>
</reference>
<name>A0A9D2R7Y0_9FIRM</name>
<proteinExistence type="predicted"/>
<reference evidence="2" key="2">
    <citation type="submission" date="2021-04" db="EMBL/GenBank/DDBJ databases">
        <authorList>
            <person name="Gilroy R."/>
        </authorList>
    </citation>
    <scope>NUCLEOTIDE SEQUENCE</scope>
    <source>
        <strain evidence="2">ChiW19-6364</strain>
    </source>
</reference>
<gene>
    <name evidence="2" type="ORF">H9913_03225</name>
</gene>
<dbReference type="InterPro" id="IPR006674">
    <property type="entry name" value="HD_domain"/>
</dbReference>
<dbReference type="Gene3D" id="1.10.3210.50">
    <property type="match status" value="1"/>
</dbReference>
<organism evidence="2 3">
    <name type="scientific">Candidatus Blautia stercoripullorum</name>
    <dbReference type="NCBI Taxonomy" id="2838502"/>
    <lineage>
        <taxon>Bacteria</taxon>
        <taxon>Bacillati</taxon>
        <taxon>Bacillota</taxon>
        <taxon>Clostridia</taxon>
        <taxon>Lachnospirales</taxon>
        <taxon>Lachnospiraceae</taxon>
        <taxon>Blautia</taxon>
    </lineage>
</organism>
<feature type="domain" description="HD" evidence="1">
    <location>
        <begin position="24"/>
        <end position="129"/>
    </location>
</feature>
<evidence type="ECO:0000313" key="2">
    <source>
        <dbReference type="EMBL" id="HJD39014.1"/>
    </source>
</evidence>
<dbReference type="Pfam" id="PF01966">
    <property type="entry name" value="HD"/>
    <property type="match status" value="1"/>
</dbReference>
<dbReference type="PANTHER" id="PTHR33594:SF1">
    <property type="entry name" value="HD_PDEASE DOMAIN-CONTAINING PROTEIN"/>
    <property type="match status" value="1"/>
</dbReference>
<accession>A0A9D2R7Y0</accession>
<dbReference type="Proteomes" id="UP000823850">
    <property type="component" value="Unassembled WGS sequence"/>
</dbReference>
<dbReference type="CDD" id="cd00077">
    <property type="entry name" value="HDc"/>
    <property type="match status" value="1"/>
</dbReference>
<dbReference type="SMART" id="SM00471">
    <property type="entry name" value="HDc"/>
    <property type="match status" value="1"/>
</dbReference>
<evidence type="ECO:0000313" key="3">
    <source>
        <dbReference type="Proteomes" id="UP000823850"/>
    </source>
</evidence>